<keyword evidence="2" id="KW-1185">Reference proteome</keyword>
<proteinExistence type="predicted"/>
<reference evidence="1 2" key="1">
    <citation type="journal article" date="2023" name="Microorganisms">
        <title>Isolation and Genomic Characteristics of Cat-Borne Campylobacter felis sp. nov. and Sheep-Borne Campylobacter ovis sp. nov.</title>
        <authorList>
            <person name="Wang H."/>
            <person name="Li Y."/>
            <person name="Gu Y."/>
            <person name="Zhou G."/>
            <person name="Chen X."/>
            <person name="Zhang X."/>
            <person name="Shao Z."/>
            <person name="Zhang J."/>
            <person name="Zhang M."/>
        </authorList>
    </citation>
    <scope>NUCLEOTIDE SEQUENCE [LARGE SCALE GENOMIC DNA]</scope>
    <source>
        <strain evidence="1 2">XJK30-2</strain>
    </source>
</reference>
<accession>A0ACC6FQX9</accession>
<comment type="caution">
    <text evidence="1">The sequence shown here is derived from an EMBL/GenBank/DDBJ whole genome shotgun (WGS) entry which is preliminary data.</text>
</comment>
<sequence length="50" mass="5761">MSLRALRQQGETIHKITGNPLESTFARCVDTRIIRSRIQDKKTRDVESGF</sequence>
<dbReference type="Proteomes" id="UP001173802">
    <property type="component" value="Unassembled WGS sequence"/>
</dbReference>
<dbReference type="EMBL" id="JANURN010000002">
    <property type="protein sequence ID" value="MDL0081599.1"/>
    <property type="molecule type" value="Genomic_DNA"/>
</dbReference>
<protein>
    <submittedName>
        <fullName evidence="1">Uncharacterized protein</fullName>
    </submittedName>
</protein>
<organism evidence="1 2">
    <name type="scientific">Helicobacter zhangjianzhongii</name>
    <dbReference type="NCBI Taxonomy" id="2974574"/>
    <lineage>
        <taxon>Bacteria</taxon>
        <taxon>Pseudomonadati</taxon>
        <taxon>Campylobacterota</taxon>
        <taxon>Epsilonproteobacteria</taxon>
        <taxon>Campylobacterales</taxon>
        <taxon>Helicobacteraceae</taxon>
        <taxon>Helicobacter</taxon>
    </lineage>
</organism>
<evidence type="ECO:0000313" key="1">
    <source>
        <dbReference type="EMBL" id="MDL0081599.1"/>
    </source>
</evidence>
<name>A0ACC6FQX9_9HELI</name>
<evidence type="ECO:0000313" key="2">
    <source>
        <dbReference type="Proteomes" id="UP001173802"/>
    </source>
</evidence>
<gene>
    <name evidence="1" type="ORF">NYG90_02715</name>
</gene>